<organism evidence="2 3">
    <name type="scientific">Myxacorys almedinensis A</name>
    <dbReference type="NCBI Taxonomy" id="2690445"/>
    <lineage>
        <taxon>Bacteria</taxon>
        <taxon>Bacillati</taxon>
        <taxon>Cyanobacteriota</taxon>
        <taxon>Cyanophyceae</taxon>
        <taxon>Leptolyngbyales</taxon>
        <taxon>Leptolyngbyaceae</taxon>
        <taxon>Myxacorys</taxon>
        <taxon>Myxacorys almedinensis</taxon>
    </lineage>
</organism>
<reference evidence="2" key="1">
    <citation type="submission" date="2019-12" db="EMBL/GenBank/DDBJ databases">
        <title>High-Quality draft genome sequences of three cyanobacteria isolated from the limestone walls of the Old Cathedral of Coimbra.</title>
        <authorList>
            <person name="Tiago I."/>
            <person name="Soares F."/>
            <person name="Portugal A."/>
        </authorList>
    </citation>
    <scope>NUCLEOTIDE SEQUENCE</scope>
    <source>
        <strain evidence="2">A</strain>
    </source>
</reference>
<feature type="chain" id="PRO_5035198294" description="Minor curlin subunit" evidence="1">
    <location>
        <begin position="27"/>
        <end position="156"/>
    </location>
</feature>
<dbReference type="RefSeq" id="WP_162422514.1">
    <property type="nucleotide sequence ID" value="NZ_WVIE01000006.1"/>
</dbReference>
<proteinExistence type="predicted"/>
<feature type="signal peptide" evidence="1">
    <location>
        <begin position="1"/>
        <end position="26"/>
    </location>
</feature>
<gene>
    <name evidence="2" type="ORF">GS601_06765</name>
</gene>
<protein>
    <recommendedName>
        <fullName evidence="4">Minor curlin subunit</fullName>
    </recommendedName>
</protein>
<keyword evidence="1" id="KW-0732">Signal</keyword>
<accession>A0A8J7YYK1</accession>
<evidence type="ECO:0000313" key="3">
    <source>
        <dbReference type="Proteomes" id="UP000646053"/>
    </source>
</evidence>
<sequence>MSSVKAIKLSVFGLLSAAFVSTPAFAQNAASVVQTSEQSAAQVGLGNVAIQGSQQTGIITQTGAPFFPVGDINGAVIHQGNAQGVTQVGAGNSAVQGNVTTAEVLQGSTVYPFPYYPAPDINGATVLQSGSQGVLQHGLGNAAVQGNSTDATVIQH</sequence>
<dbReference type="EMBL" id="WVIE01000006">
    <property type="protein sequence ID" value="NDJ16992.1"/>
    <property type="molecule type" value="Genomic_DNA"/>
</dbReference>
<evidence type="ECO:0000256" key="1">
    <source>
        <dbReference type="SAM" id="SignalP"/>
    </source>
</evidence>
<evidence type="ECO:0008006" key="4">
    <source>
        <dbReference type="Google" id="ProtNLM"/>
    </source>
</evidence>
<dbReference type="Proteomes" id="UP000646053">
    <property type="component" value="Unassembled WGS sequence"/>
</dbReference>
<comment type="caution">
    <text evidence="2">The sequence shown here is derived from an EMBL/GenBank/DDBJ whole genome shotgun (WGS) entry which is preliminary data.</text>
</comment>
<dbReference type="AlphaFoldDB" id="A0A8J7YYK1"/>
<keyword evidence="3" id="KW-1185">Reference proteome</keyword>
<name>A0A8J7YYK1_9CYAN</name>
<evidence type="ECO:0000313" key="2">
    <source>
        <dbReference type="EMBL" id="NDJ16992.1"/>
    </source>
</evidence>